<dbReference type="KEGG" id="lab:LA76x_0900"/>
<dbReference type="PANTHER" id="PTHR38600:SF2">
    <property type="entry name" value="SLL0088 PROTEIN"/>
    <property type="match status" value="1"/>
</dbReference>
<evidence type="ECO:0000313" key="3">
    <source>
        <dbReference type="Proteomes" id="UP000060787"/>
    </source>
</evidence>
<keyword evidence="3" id="KW-1185">Reference proteome</keyword>
<dbReference type="InterPro" id="IPR001845">
    <property type="entry name" value="HTH_ArsR_DNA-bd_dom"/>
</dbReference>
<dbReference type="InterPro" id="IPR011991">
    <property type="entry name" value="ArsR-like_HTH"/>
</dbReference>
<dbReference type="PATRIC" id="fig|84531.8.peg.928"/>
<dbReference type="STRING" id="84531.LA76x_0900"/>
<dbReference type="NCBIfam" id="NF033788">
    <property type="entry name" value="HTH_metalloreg"/>
    <property type="match status" value="1"/>
</dbReference>
<dbReference type="Proteomes" id="UP000060787">
    <property type="component" value="Chromosome"/>
</dbReference>
<dbReference type="CDD" id="cd00090">
    <property type="entry name" value="HTH_ARSR"/>
    <property type="match status" value="1"/>
</dbReference>
<dbReference type="Pfam" id="PF12840">
    <property type="entry name" value="HTH_20"/>
    <property type="match status" value="1"/>
</dbReference>
<reference evidence="2 3" key="1">
    <citation type="journal article" date="2015" name="BMC Genomics">
        <title>Comparative genomics and metabolic profiling of the genus Lysobacter.</title>
        <authorList>
            <person name="de Bruijn I."/>
            <person name="Cheng X."/>
            <person name="de Jager V."/>
            <person name="Exposito R.G."/>
            <person name="Watrous J."/>
            <person name="Patel N."/>
            <person name="Postma J."/>
            <person name="Dorrestein P.C."/>
            <person name="Kobayashi D."/>
            <person name="Raaijmakers J.M."/>
        </authorList>
    </citation>
    <scope>NUCLEOTIDE SEQUENCE [LARGE SCALE GENOMIC DNA]</scope>
    <source>
        <strain evidence="2 3">76</strain>
    </source>
</reference>
<feature type="domain" description="HTH arsR-type" evidence="1">
    <location>
        <begin position="4"/>
        <end position="98"/>
    </location>
</feature>
<dbReference type="SUPFAM" id="SSF46785">
    <property type="entry name" value="Winged helix' DNA-binding domain"/>
    <property type="match status" value="1"/>
</dbReference>
<dbReference type="eggNOG" id="COG0640">
    <property type="taxonomic scope" value="Bacteria"/>
</dbReference>
<evidence type="ECO:0000259" key="1">
    <source>
        <dbReference type="PROSITE" id="PS50987"/>
    </source>
</evidence>
<dbReference type="Gene3D" id="1.10.10.10">
    <property type="entry name" value="Winged helix-like DNA-binding domain superfamily/Winged helix DNA-binding domain"/>
    <property type="match status" value="1"/>
</dbReference>
<dbReference type="PRINTS" id="PR00778">
    <property type="entry name" value="HTHARSR"/>
</dbReference>
<accession>A0A0S2F668</accession>
<protein>
    <submittedName>
        <fullName evidence="2">Putative transcriptional regulator, ArsR family protein</fullName>
    </submittedName>
</protein>
<dbReference type="InterPro" id="IPR036388">
    <property type="entry name" value="WH-like_DNA-bd_sf"/>
</dbReference>
<evidence type="ECO:0000313" key="2">
    <source>
        <dbReference type="EMBL" id="ALN79061.1"/>
    </source>
</evidence>
<dbReference type="PANTHER" id="PTHR38600">
    <property type="entry name" value="TRANSCRIPTIONAL REGULATORY PROTEIN"/>
    <property type="match status" value="1"/>
</dbReference>
<dbReference type="GO" id="GO:0003700">
    <property type="term" value="F:DNA-binding transcription factor activity"/>
    <property type="evidence" value="ECO:0007669"/>
    <property type="project" value="InterPro"/>
</dbReference>
<dbReference type="AlphaFoldDB" id="A0A0S2F668"/>
<organism evidence="2 3">
    <name type="scientific">Lysobacter antibioticus</name>
    <dbReference type="NCBI Taxonomy" id="84531"/>
    <lineage>
        <taxon>Bacteria</taxon>
        <taxon>Pseudomonadati</taxon>
        <taxon>Pseudomonadota</taxon>
        <taxon>Gammaproteobacteria</taxon>
        <taxon>Lysobacterales</taxon>
        <taxon>Lysobacteraceae</taxon>
        <taxon>Lysobacter</taxon>
    </lineage>
</organism>
<dbReference type="PROSITE" id="PS50987">
    <property type="entry name" value="HTH_ARSR_2"/>
    <property type="match status" value="1"/>
</dbReference>
<dbReference type="RefSeq" id="WP_057916745.1">
    <property type="nucleotide sequence ID" value="NZ_CP011129.1"/>
</dbReference>
<dbReference type="InterPro" id="IPR036390">
    <property type="entry name" value="WH_DNA-bd_sf"/>
</dbReference>
<dbReference type="EMBL" id="CP011129">
    <property type="protein sequence ID" value="ALN79061.1"/>
    <property type="molecule type" value="Genomic_DNA"/>
</dbReference>
<sequence>MNARPAVDPARLDRMFHALADASRRGMVDRLSEGPASVSELARPLAMALPSVVKHLAVLESGGIVVSEKVGRVRTYRIAPDALADVEAWVAARKAQLNRQFDALARYLLEDESGSGDLR</sequence>
<dbReference type="SMART" id="SM00418">
    <property type="entry name" value="HTH_ARSR"/>
    <property type="match status" value="1"/>
</dbReference>
<gene>
    <name evidence="2" type="ORF">LA76x_0900</name>
</gene>
<name>A0A0S2F668_LYSAN</name>
<proteinExistence type="predicted"/>